<reference evidence="1" key="1">
    <citation type="submission" date="2021-01" db="EMBL/GenBank/DDBJ databases">
        <title>Complete genome sequence of Clostridiales bacterium R-7.</title>
        <authorList>
            <person name="Mahoney-Kurpe S.C."/>
            <person name="Palevich N."/>
            <person name="Koike S."/>
            <person name="Moon C.D."/>
            <person name="Attwood G.T."/>
        </authorList>
    </citation>
    <scope>NUCLEOTIDE SEQUENCE</scope>
    <source>
        <strain evidence="1">R-7</strain>
    </source>
</reference>
<organism evidence="1 2">
    <name type="scientific">Aristaeella hokkaidonensis</name>
    <dbReference type="NCBI Taxonomy" id="3046382"/>
    <lineage>
        <taxon>Bacteria</taxon>
        <taxon>Bacillati</taxon>
        <taxon>Bacillota</taxon>
        <taxon>Clostridia</taxon>
        <taxon>Eubacteriales</taxon>
        <taxon>Aristaeellaceae</taxon>
        <taxon>Aristaeella</taxon>
    </lineage>
</organism>
<gene>
    <name evidence="1" type="ORF">JYE49_06015</name>
</gene>
<protein>
    <submittedName>
        <fullName evidence="1">Peptidoglycan-binding protein</fullName>
    </submittedName>
</protein>
<keyword evidence="2" id="KW-1185">Reference proteome</keyword>
<accession>A0AC61NAM3</accession>
<evidence type="ECO:0000313" key="2">
    <source>
        <dbReference type="Proteomes" id="UP000682782"/>
    </source>
</evidence>
<dbReference type="Proteomes" id="UP000682782">
    <property type="component" value="Chromosome"/>
</dbReference>
<name>A0AC61NAM3_9FIRM</name>
<dbReference type="EMBL" id="CP068393">
    <property type="protein sequence ID" value="QUC68614.1"/>
    <property type="molecule type" value="Genomic_DNA"/>
</dbReference>
<sequence length="264" mass="29061">MGKDTGYVSKKYVEVSSDDSKSSNKSDDSKKSDKKTDKKEENKKSDGTCGPGDTGDAVKKVQKKLKKLGYYSGSIDGDYGNGTKKAVKNFQKRNGLDDDGKCGKKTLAKLNSSDAKKADSKTSGSDSDGTLKTERLNWFNGGSSKIPKGATFKVKDIKTGKVFTAKRWSGANHLDAEPNSKDDTSTMKDIYGHWSWKRRAVLVKYDGHVYAASMNGMPHGTQTIKDNNFDGHFCIHFYGSKTHGTKKVDEMHQNCVAEAMKHSW</sequence>
<evidence type="ECO:0000313" key="1">
    <source>
        <dbReference type="EMBL" id="QUC68614.1"/>
    </source>
</evidence>
<proteinExistence type="predicted"/>